<dbReference type="PANTHER" id="PTHR43875:SF15">
    <property type="entry name" value="TREHALOSE IMPORT ATP-BINDING PROTEIN SUGC"/>
    <property type="match status" value="1"/>
</dbReference>
<name>A0ABU1AYZ4_9BACT</name>
<evidence type="ECO:0000256" key="2">
    <source>
        <dbReference type="ARBA" id="ARBA00022967"/>
    </source>
</evidence>
<dbReference type="Gene3D" id="2.40.50.100">
    <property type="match status" value="1"/>
</dbReference>
<dbReference type="EMBL" id="JARXHW010000066">
    <property type="protein sequence ID" value="MDQ8209385.1"/>
    <property type="molecule type" value="Genomic_DNA"/>
</dbReference>
<dbReference type="Proteomes" id="UP001225316">
    <property type="component" value="Unassembled WGS sequence"/>
</dbReference>
<keyword evidence="6" id="KW-1185">Reference proteome</keyword>
<evidence type="ECO:0000256" key="3">
    <source>
        <dbReference type="ARBA" id="ARBA00023136"/>
    </source>
</evidence>
<keyword evidence="1" id="KW-1003">Cell membrane</keyword>
<keyword evidence="2" id="KW-1278">Translocase</keyword>
<dbReference type="SUPFAM" id="SSF50331">
    <property type="entry name" value="MOP-like"/>
    <property type="match status" value="1"/>
</dbReference>
<gene>
    <name evidence="5" type="ORF">QEH52_17790</name>
</gene>
<dbReference type="InterPro" id="IPR012340">
    <property type="entry name" value="NA-bd_OB-fold"/>
</dbReference>
<feature type="non-terminal residue" evidence="5">
    <location>
        <position position="1"/>
    </location>
</feature>
<sequence length="172" mass="18757">MGDRICVMKDGNIMQVDEPLKLYNDPQNMFVASFIGSPPMNFFPGACFEDGDSHYFAEDPSEDGEAFTLKLEGHMVSAAKKQGTQPAVFGVRPEDIEVSGEKSESSITAIIDVAEPMGAETYLYLNTPTGRAFIAKVQAEHAFAIGQTVHLKFNQERTALFDQASENVVKGA</sequence>
<evidence type="ECO:0000256" key="1">
    <source>
        <dbReference type="ARBA" id="ARBA00022475"/>
    </source>
</evidence>
<dbReference type="InterPro" id="IPR047641">
    <property type="entry name" value="ABC_transpr_MalK/UgpC-like"/>
</dbReference>
<protein>
    <submittedName>
        <fullName evidence="5">TOBE domain-containing protein</fullName>
    </submittedName>
</protein>
<evidence type="ECO:0000313" key="5">
    <source>
        <dbReference type="EMBL" id="MDQ8209385.1"/>
    </source>
</evidence>
<dbReference type="SUPFAM" id="SSF52540">
    <property type="entry name" value="P-loop containing nucleoside triphosphate hydrolases"/>
    <property type="match status" value="1"/>
</dbReference>
<comment type="caution">
    <text evidence="5">The sequence shown here is derived from an EMBL/GenBank/DDBJ whole genome shotgun (WGS) entry which is preliminary data.</text>
</comment>
<organism evidence="5 6">
    <name type="scientific">Thalassobacterium maritimum</name>
    <dbReference type="NCBI Taxonomy" id="3041265"/>
    <lineage>
        <taxon>Bacteria</taxon>
        <taxon>Pseudomonadati</taxon>
        <taxon>Verrucomicrobiota</taxon>
        <taxon>Opitutia</taxon>
        <taxon>Puniceicoccales</taxon>
        <taxon>Coraliomargaritaceae</taxon>
        <taxon>Thalassobacterium</taxon>
    </lineage>
</organism>
<evidence type="ECO:0000259" key="4">
    <source>
        <dbReference type="Pfam" id="PF08402"/>
    </source>
</evidence>
<dbReference type="InterPro" id="IPR027417">
    <property type="entry name" value="P-loop_NTPase"/>
</dbReference>
<dbReference type="Gene3D" id="2.40.50.140">
    <property type="entry name" value="Nucleic acid-binding proteins"/>
    <property type="match status" value="1"/>
</dbReference>
<proteinExistence type="predicted"/>
<accession>A0ABU1AYZ4</accession>
<dbReference type="RefSeq" id="WP_308952303.1">
    <property type="nucleotide sequence ID" value="NZ_JARXHW010000066.1"/>
</dbReference>
<dbReference type="PANTHER" id="PTHR43875">
    <property type="entry name" value="MALTODEXTRIN IMPORT ATP-BINDING PROTEIN MSMX"/>
    <property type="match status" value="1"/>
</dbReference>
<reference evidence="5 6" key="1">
    <citation type="submission" date="2023-04" db="EMBL/GenBank/DDBJ databases">
        <title>A novel bacteria isolated from coastal sediment.</title>
        <authorList>
            <person name="Liu X.-J."/>
            <person name="Du Z.-J."/>
        </authorList>
    </citation>
    <scope>NUCLEOTIDE SEQUENCE [LARGE SCALE GENOMIC DNA]</scope>
    <source>
        <strain evidence="5 6">SDUM461003</strain>
    </source>
</reference>
<dbReference type="InterPro" id="IPR008995">
    <property type="entry name" value="Mo/tungstate-bd_C_term_dom"/>
</dbReference>
<keyword evidence="3" id="KW-0472">Membrane</keyword>
<feature type="domain" description="Transport-associated OB type 2" evidence="4">
    <location>
        <begin position="90"/>
        <end position="161"/>
    </location>
</feature>
<evidence type="ECO:0000313" key="6">
    <source>
        <dbReference type="Proteomes" id="UP001225316"/>
    </source>
</evidence>
<dbReference type="InterPro" id="IPR013611">
    <property type="entry name" value="Transp-assoc_OB_typ2"/>
</dbReference>
<dbReference type="Pfam" id="PF08402">
    <property type="entry name" value="TOBE_2"/>
    <property type="match status" value="1"/>
</dbReference>